<evidence type="ECO:0000256" key="1">
    <source>
        <dbReference type="SAM" id="Coils"/>
    </source>
</evidence>
<sequence length="571" mass="67043">MAATNFKTENNTLRKLIGNGLTYRIPRFQRDYSWDIEQWEDLWADILSSLQQQPKQSHYMGYLVLQSPDDKQNDIIDGQQRLTTLTLIILAILKNLQRLIEQDEEAEANTQRLNQIRQTYIGYLDPVTLVSRPKLSLNRNNNDYFQTYLIPLGHLPQRGFRASEHLLRKAFEWFDKQISAYLKPIDSHKGQKLAQLVEDISDYLFFTVITVTDELNAYKVFETLNARGVQLSSTDLLKNYLFSVLDHSSESEYELGNLEERWEAMVSRLQAENFPDFLRTHWNSQAKFTRHSELFKTIRQQVKDREQVFSLIRGMEADLDTYLSLTSPELSEWNTTDKEYVTILKMFRVRQPYSLLLAARRKLNGSDFSALIRAIVVVSFRYNIIGNNSPNEQEKIYNQIAITIEQGHPPELRQIWLLLKPLYIDDERFKRDFAEKSIRTIESRSKRIVRYILCELDRHISQHKHDFNSDSFNIEHVLPQNAPDNWGAFTHEESNALLYRLGNMTLLNRSTNRDLGVLPYAEKRPIYKQSNFAITQCLAESNNDWNPTQIASWQTWMAKQATAIWRVDQLN</sequence>
<keyword evidence="1" id="KW-0175">Coiled coil</keyword>
<name>A0A2I5HS58_FAUOS</name>
<feature type="domain" description="GmrSD restriction endonucleases N-terminal" evidence="2">
    <location>
        <begin position="15"/>
        <end position="242"/>
    </location>
</feature>
<evidence type="ECO:0000259" key="3">
    <source>
        <dbReference type="Pfam" id="PF07510"/>
    </source>
</evidence>
<dbReference type="AlphaFoldDB" id="A0A2I5HS58"/>
<protein>
    <submittedName>
        <fullName evidence="4">DUF262 domain-containing protein</fullName>
    </submittedName>
</protein>
<feature type="domain" description="GmrSD restriction endonucleases C-terminal" evidence="3">
    <location>
        <begin position="424"/>
        <end position="559"/>
    </location>
</feature>
<organism evidence="4 5">
    <name type="scientific">Faucicola osloensis</name>
    <name type="common">Moraxella osloensis</name>
    <dbReference type="NCBI Taxonomy" id="34062"/>
    <lineage>
        <taxon>Bacteria</taxon>
        <taxon>Pseudomonadati</taxon>
        <taxon>Pseudomonadota</taxon>
        <taxon>Gammaproteobacteria</taxon>
        <taxon>Moraxellales</taxon>
        <taxon>Moraxellaceae</taxon>
        <taxon>Faucicola</taxon>
    </lineage>
</organism>
<proteinExistence type="predicted"/>
<accession>A0A2I5HS58</accession>
<gene>
    <name evidence="4" type="ORF">NP7_13455</name>
</gene>
<dbReference type="EMBL" id="CP024443">
    <property type="protein sequence ID" value="ATW71317.1"/>
    <property type="molecule type" value="Genomic_DNA"/>
</dbReference>
<reference evidence="5" key="1">
    <citation type="submission" date="2017-11" db="EMBL/GenBank/DDBJ databases">
        <title>Complete genome sequence of Moraxella osloensis NP7 isolated from human skin.</title>
        <authorList>
            <person name="Lee K."/>
            <person name="Lim J.Y."/>
            <person name="Hwang I."/>
        </authorList>
    </citation>
    <scope>NUCLEOTIDE SEQUENCE [LARGE SCALE GENOMIC DNA]</scope>
    <source>
        <strain evidence="5">NP7</strain>
    </source>
</reference>
<dbReference type="Pfam" id="PF07510">
    <property type="entry name" value="GmrSD_C"/>
    <property type="match status" value="1"/>
</dbReference>
<dbReference type="PANTHER" id="PTHR35149:SF2">
    <property type="entry name" value="DUF262 DOMAIN-CONTAINING PROTEIN"/>
    <property type="match status" value="1"/>
</dbReference>
<dbReference type="PANTHER" id="PTHR35149">
    <property type="entry name" value="SLL5132 PROTEIN"/>
    <property type="match status" value="1"/>
</dbReference>
<dbReference type="Proteomes" id="UP000229340">
    <property type="component" value="Chromosome"/>
</dbReference>
<evidence type="ECO:0000259" key="2">
    <source>
        <dbReference type="Pfam" id="PF03235"/>
    </source>
</evidence>
<feature type="coiled-coil region" evidence="1">
    <location>
        <begin position="89"/>
        <end position="116"/>
    </location>
</feature>
<dbReference type="Pfam" id="PF03235">
    <property type="entry name" value="GmrSD_N"/>
    <property type="match status" value="1"/>
</dbReference>
<evidence type="ECO:0000313" key="5">
    <source>
        <dbReference type="Proteomes" id="UP000229340"/>
    </source>
</evidence>
<evidence type="ECO:0000313" key="4">
    <source>
        <dbReference type="EMBL" id="ATW71317.1"/>
    </source>
</evidence>
<dbReference type="InterPro" id="IPR004919">
    <property type="entry name" value="GmrSD_N"/>
</dbReference>
<dbReference type="InterPro" id="IPR011089">
    <property type="entry name" value="GmrSD_C"/>
</dbReference>
<dbReference type="RefSeq" id="WP_100270694.1">
    <property type="nucleotide sequence ID" value="NZ_CP024443.1"/>
</dbReference>